<dbReference type="GO" id="GO:0019905">
    <property type="term" value="F:syntaxin binding"/>
    <property type="evidence" value="ECO:0007669"/>
    <property type="project" value="TreeGrafter"/>
</dbReference>
<reference evidence="4 5" key="1">
    <citation type="journal article" date="2015" name="Genome Biol. Evol.">
        <title>Phylogenomic analyses indicate that early fungi evolved digesting cell walls of algal ancestors of land plants.</title>
        <authorList>
            <person name="Chang Y."/>
            <person name="Wang S."/>
            <person name="Sekimoto S."/>
            <person name="Aerts A.L."/>
            <person name="Choi C."/>
            <person name="Clum A."/>
            <person name="LaButti K.M."/>
            <person name="Lindquist E.A."/>
            <person name="Yee Ngan C."/>
            <person name="Ohm R.A."/>
            <person name="Salamov A.A."/>
            <person name="Grigoriev I.V."/>
            <person name="Spatafora J.W."/>
            <person name="Berbee M.L."/>
        </authorList>
    </citation>
    <scope>NUCLEOTIDE SEQUENCE [LARGE SCALE GENOMIC DNA]</scope>
    <source>
        <strain evidence="4 5">NRRL 1564</strain>
    </source>
</reference>
<name>A0A2G5BD97_COERN</name>
<dbReference type="Proteomes" id="UP000242474">
    <property type="component" value="Unassembled WGS sequence"/>
</dbReference>
<dbReference type="OrthoDB" id="18679at2759"/>
<sequence length="316" mass="35462">MGSYGESSSKKSYGSYGNTTNSNGYASYGGGSSANGSLSTKGYADYRSNSAGIRAHASASRDTRQNPSSQYQHQDTGNDSEEEISMIKGQIRKAKMESYDSTERSLKTLEEAQNTGKDMLGKLNQQTEQILNIDRKVEQTSITAKDSVGETSRLRTLNKSILHFHVGNPFTRRKRREAELLENEEKRMFDRQANERKVRDIQDSRRRVAQASGSDVRMIDRPVGRMDASGRIISTNTASQSDRSRYMTEGEDPELENDINNNLDKIGHAVSQLTEMAHATRRELKAQEDPLRRIRDNTDKTSGHIGIASYHLDRIK</sequence>
<dbReference type="InterPro" id="IPR000727">
    <property type="entry name" value="T_SNARE_dom"/>
</dbReference>
<dbReference type="GO" id="GO:0005484">
    <property type="term" value="F:SNAP receptor activity"/>
    <property type="evidence" value="ECO:0007669"/>
    <property type="project" value="TreeGrafter"/>
</dbReference>
<dbReference type="GO" id="GO:0006906">
    <property type="term" value="P:vesicle fusion"/>
    <property type="evidence" value="ECO:0007669"/>
    <property type="project" value="TreeGrafter"/>
</dbReference>
<dbReference type="GO" id="GO:0031201">
    <property type="term" value="C:SNARE complex"/>
    <property type="evidence" value="ECO:0007669"/>
    <property type="project" value="TreeGrafter"/>
</dbReference>
<dbReference type="PANTHER" id="PTHR19305">
    <property type="entry name" value="SYNAPTOSOMAL ASSOCIATED PROTEIN"/>
    <property type="match status" value="1"/>
</dbReference>
<accession>A0A2G5BD97</accession>
<gene>
    <name evidence="4" type="ORF">COEREDRAFT_81052</name>
</gene>
<organism evidence="4 5">
    <name type="scientific">Coemansia reversa (strain ATCC 12441 / NRRL 1564)</name>
    <dbReference type="NCBI Taxonomy" id="763665"/>
    <lineage>
        <taxon>Eukaryota</taxon>
        <taxon>Fungi</taxon>
        <taxon>Fungi incertae sedis</taxon>
        <taxon>Zoopagomycota</taxon>
        <taxon>Kickxellomycotina</taxon>
        <taxon>Kickxellomycetes</taxon>
        <taxon>Kickxellales</taxon>
        <taxon>Kickxellaceae</taxon>
        <taxon>Coemansia</taxon>
    </lineage>
</organism>
<feature type="compositionally biased region" description="Polar residues" evidence="2">
    <location>
        <begin position="65"/>
        <end position="77"/>
    </location>
</feature>
<dbReference type="SUPFAM" id="SSF58038">
    <property type="entry name" value="SNARE fusion complex"/>
    <property type="match status" value="2"/>
</dbReference>
<dbReference type="GO" id="GO:0006887">
    <property type="term" value="P:exocytosis"/>
    <property type="evidence" value="ECO:0007669"/>
    <property type="project" value="TreeGrafter"/>
</dbReference>
<evidence type="ECO:0000313" key="4">
    <source>
        <dbReference type="EMBL" id="PIA16687.1"/>
    </source>
</evidence>
<dbReference type="GO" id="GO:0005886">
    <property type="term" value="C:plasma membrane"/>
    <property type="evidence" value="ECO:0007669"/>
    <property type="project" value="TreeGrafter"/>
</dbReference>
<evidence type="ECO:0000259" key="3">
    <source>
        <dbReference type="PROSITE" id="PS50192"/>
    </source>
</evidence>
<evidence type="ECO:0000256" key="2">
    <source>
        <dbReference type="SAM" id="MobiDB-lite"/>
    </source>
</evidence>
<dbReference type="PROSITE" id="PS50192">
    <property type="entry name" value="T_SNARE"/>
    <property type="match status" value="2"/>
</dbReference>
<dbReference type="Gene3D" id="1.20.5.110">
    <property type="match status" value="2"/>
</dbReference>
<evidence type="ECO:0000256" key="1">
    <source>
        <dbReference type="ARBA" id="ARBA00009480"/>
    </source>
</evidence>
<dbReference type="AlphaFoldDB" id="A0A2G5BD97"/>
<feature type="domain" description="T-SNARE coiled-coil homology" evidence="3">
    <location>
        <begin position="92"/>
        <end position="154"/>
    </location>
</feature>
<keyword evidence="5" id="KW-1185">Reference proteome</keyword>
<dbReference type="PANTHER" id="PTHR19305:SF9">
    <property type="entry name" value="SYNAPTOSOMAL-ASSOCIATED PROTEIN 29"/>
    <property type="match status" value="1"/>
</dbReference>
<evidence type="ECO:0000313" key="5">
    <source>
        <dbReference type="Proteomes" id="UP000242474"/>
    </source>
</evidence>
<dbReference type="STRING" id="763665.A0A2G5BD97"/>
<comment type="similarity">
    <text evidence="1">Belongs to the SNAP-25 family.</text>
</comment>
<dbReference type="SMART" id="SM00397">
    <property type="entry name" value="t_SNARE"/>
    <property type="match status" value="2"/>
</dbReference>
<dbReference type="EMBL" id="KZ303498">
    <property type="protein sequence ID" value="PIA16687.1"/>
    <property type="molecule type" value="Genomic_DNA"/>
</dbReference>
<feature type="region of interest" description="Disordered" evidence="2">
    <location>
        <begin position="1"/>
        <end position="83"/>
    </location>
</feature>
<protein>
    <recommendedName>
        <fullName evidence="3">t-SNARE coiled-coil homology domain-containing protein</fullName>
    </recommendedName>
</protein>
<proteinExistence type="inferred from homology"/>
<feature type="domain" description="T-SNARE coiled-coil homology" evidence="3">
    <location>
        <begin position="253"/>
        <end position="315"/>
    </location>
</feature>
<feature type="compositionally biased region" description="Low complexity" evidence="2">
    <location>
        <begin position="1"/>
        <end position="26"/>
    </location>
</feature>